<organism evidence="2 3">
    <name type="scientific">Paralvinella palmiformis</name>
    <dbReference type="NCBI Taxonomy" id="53620"/>
    <lineage>
        <taxon>Eukaryota</taxon>
        <taxon>Metazoa</taxon>
        <taxon>Spiralia</taxon>
        <taxon>Lophotrochozoa</taxon>
        <taxon>Annelida</taxon>
        <taxon>Polychaeta</taxon>
        <taxon>Sedentaria</taxon>
        <taxon>Canalipalpata</taxon>
        <taxon>Terebellida</taxon>
        <taxon>Terebelliformia</taxon>
        <taxon>Alvinellidae</taxon>
        <taxon>Paralvinella</taxon>
    </lineage>
</organism>
<keyword evidence="3" id="KW-1185">Reference proteome</keyword>
<accession>A0AAD9ISP4</accession>
<gene>
    <name evidence="2" type="ORF">LSH36_1422g00011</name>
</gene>
<evidence type="ECO:0000313" key="3">
    <source>
        <dbReference type="Proteomes" id="UP001208570"/>
    </source>
</evidence>
<evidence type="ECO:0000313" key="2">
    <source>
        <dbReference type="EMBL" id="KAK2140262.1"/>
    </source>
</evidence>
<dbReference type="GO" id="GO:0005615">
    <property type="term" value="C:extracellular space"/>
    <property type="evidence" value="ECO:0007669"/>
    <property type="project" value="TreeGrafter"/>
</dbReference>
<sequence>MDGSVEFDREWNDYKIGFGSLTGEFWSGNELIHSLTTDGRNYTLRVELESYDGENIFAVYNTFWIGPESDNYRLHVSELSADSTAGDSLKSQNNMMFSTKKHDNDLLTKNCAVIYNAPWWFAKCHSSLLTGEYGKNISYASGITWSSRWGYYTFARYAAMMIRPNT</sequence>
<name>A0AAD9ISP4_9ANNE</name>
<dbReference type="InterPro" id="IPR014716">
    <property type="entry name" value="Fibrinogen_a/b/g_C_1"/>
</dbReference>
<dbReference type="Gene3D" id="3.90.215.10">
    <property type="entry name" value="Gamma Fibrinogen, chain A, domain 1"/>
    <property type="match status" value="1"/>
</dbReference>
<dbReference type="Pfam" id="PF00147">
    <property type="entry name" value="Fibrinogen_C"/>
    <property type="match status" value="1"/>
</dbReference>
<dbReference type="PROSITE" id="PS51406">
    <property type="entry name" value="FIBRINOGEN_C_2"/>
    <property type="match status" value="1"/>
</dbReference>
<feature type="domain" description="Fibrinogen C-terminal" evidence="1">
    <location>
        <begin position="1"/>
        <end position="166"/>
    </location>
</feature>
<protein>
    <recommendedName>
        <fullName evidence="1">Fibrinogen C-terminal domain-containing protein</fullName>
    </recommendedName>
</protein>
<comment type="caution">
    <text evidence="2">The sequence shown here is derived from an EMBL/GenBank/DDBJ whole genome shotgun (WGS) entry which is preliminary data.</text>
</comment>
<dbReference type="InterPro" id="IPR002181">
    <property type="entry name" value="Fibrinogen_a/b/g_C_dom"/>
</dbReference>
<dbReference type="EMBL" id="JAODUP010001420">
    <property type="protein sequence ID" value="KAK2140262.1"/>
    <property type="molecule type" value="Genomic_DNA"/>
</dbReference>
<dbReference type="InterPro" id="IPR036056">
    <property type="entry name" value="Fibrinogen-like_C"/>
</dbReference>
<proteinExistence type="predicted"/>
<dbReference type="SUPFAM" id="SSF56496">
    <property type="entry name" value="Fibrinogen C-terminal domain-like"/>
    <property type="match status" value="1"/>
</dbReference>
<dbReference type="InterPro" id="IPR050373">
    <property type="entry name" value="Fibrinogen_C-term_domain"/>
</dbReference>
<dbReference type="Proteomes" id="UP001208570">
    <property type="component" value="Unassembled WGS sequence"/>
</dbReference>
<dbReference type="SMART" id="SM00186">
    <property type="entry name" value="FBG"/>
    <property type="match status" value="1"/>
</dbReference>
<reference evidence="2" key="1">
    <citation type="journal article" date="2023" name="Mol. Biol. Evol.">
        <title>Third-Generation Sequencing Reveals the Adaptive Role of the Epigenome in Three Deep-Sea Polychaetes.</title>
        <authorList>
            <person name="Perez M."/>
            <person name="Aroh O."/>
            <person name="Sun Y."/>
            <person name="Lan Y."/>
            <person name="Juniper S.K."/>
            <person name="Young C.R."/>
            <person name="Angers B."/>
            <person name="Qian P.Y."/>
        </authorList>
    </citation>
    <scope>NUCLEOTIDE SEQUENCE</scope>
    <source>
        <strain evidence="2">P08H-3</strain>
    </source>
</reference>
<evidence type="ECO:0000259" key="1">
    <source>
        <dbReference type="PROSITE" id="PS51406"/>
    </source>
</evidence>
<dbReference type="AlphaFoldDB" id="A0AAD9ISP4"/>
<dbReference type="PANTHER" id="PTHR19143">
    <property type="entry name" value="FIBRINOGEN/TENASCIN/ANGIOPOEITIN"/>
    <property type="match status" value="1"/>
</dbReference>